<evidence type="ECO:0000259" key="5">
    <source>
        <dbReference type="PROSITE" id="PS50937"/>
    </source>
</evidence>
<organism evidence="6 7">
    <name type="scientific">Arthrobacter echini</name>
    <dbReference type="NCBI Taxonomy" id="1529066"/>
    <lineage>
        <taxon>Bacteria</taxon>
        <taxon>Bacillati</taxon>
        <taxon>Actinomycetota</taxon>
        <taxon>Actinomycetes</taxon>
        <taxon>Micrococcales</taxon>
        <taxon>Micrococcaceae</taxon>
        <taxon>Arthrobacter</taxon>
    </lineage>
</organism>
<evidence type="ECO:0000256" key="2">
    <source>
        <dbReference type="ARBA" id="ARBA00023125"/>
    </source>
</evidence>
<sequence>MQYSISQVAKMAGVSARTLRHYDDIGLLTPAAVSSNGYRWYGRHQLRRLQRILLLRELDVPLPQINAILAGDADEASALRRHLALITAERERLDRIAATIIRTVDDLERNDRLADEDFFRGLDEKRANLAATLQERFGSAAGASVEAATSRTARWTRNDYDQAAADGQELYARLSHARHMGIVPISPAALDLIAEHYTAVRAVWPVDAAAYYALADLIENDPAQRDAVAAGDSDLPPWIAAAIRAYATHHLHHVP</sequence>
<dbReference type="SUPFAM" id="SSF89082">
    <property type="entry name" value="Antibiotic binding domain of TipA-like multidrug resistance regulators"/>
    <property type="match status" value="1"/>
</dbReference>
<keyword evidence="3" id="KW-0010">Activator</keyword>
<dbReference type="InterPro" id="IPR009061">
    <property type="entry name" value="DNA-bd_dom_put_sf"/>
</dbReference>
<dbReference type="GO" id="GO:0003677">
    <property type="term" value="F:DNA binding"/>
    <property type="evidence" value="ECO:0007669"/>
    <property type="project" value="UniProtKB-KW"/>
</dbReference>
<dbReference type="InterPro" id="IPR036244">
    <property type="entry name" value="TipA-like_antibiotic-bd"/>
</dbReference>
<gene>
    <name evidence="6" type="ORF">FQ377_13635</name>
</gene>
<dbReference type="SUPFAM" id="SSF46955">
    <property type="entry name" value="Putative DNA-binding domain"/>
    <property type="match status" value="1"/>
</dbReference>
<keyword evidence="2" id="KW-0238">DNA-binding</keyword>
<dbReference type="Gene3D" id="1.10.1660.10">
    <property type="match status" value="1"/>
</dbReference>
<evidence type="ECO:0000313" key="7">
    <source>
        <dbReference type="Proteomes" id="UP000323410"/>
    </source>
</evidence>
<keyword evidence="1" id="KW-0805">Transcription regulation</keyword>
<dbReference type="InterPro" id="IPR012925">
    <property type="entry name" value="TipAS_dom"/>
</dbReference>
<dbReference type="PROSITE" id="PS00552">
    <property type="entry name" value="HTH_MERR_1"/>
    <property type="match status" value="1"/>
</dbReference>
<dbReference type="Pfam" id="PF13411">
    <property type="entry name" value="MerR_1"/>
    <property type="match status" value="1"/>
</dbReference>
<keyword evidence="7" id="KW-1185">Reference proteome</keyword>
<dbReference type="Pfam" id="PF07739">
    <property type="entry name" value="TipAS"/>
    <property type="match status" value="1"/>
</dbReference>
<dbReference type="GO" id="GO:0003700">
    <property type="term" value="F:DNA-binding transcription factor activity"/>
    <property type="evidence" value="ECO:0007669"/>
    <property type="project" value="InterPro"/>
</dbReference>
<dbReference type="SMART" id="SM00422">
    <property type="entry name" value="HTH_MERR"/>
    <property type="match status" value="1"/>
</dbReference>
<dbReference type="PRINTS" id="PR00040">
    <property type="entry name" value="HTHMERR"/>
</dbReference>
<name>A0A5D0XJ93_9MICC</name>
<dbReference type="PANTHER" id="PTHR30204">
    <property type="entry name" value="REDOX-CYCLING DRUG-SENSING TRANSCRIPTIONAL ACTIVATOR SOXR"/>
    <property type="match status" value="1"/>
</dbReference>
<proteinExistence type="predicted"/>
<evidence type="ECO:0000256" key="1">
    <source>
        <dbReference type="ARBA" id="ARBA00023015"/>
    </source>
</evidence>
<keyword evidence="4" id="KW-0804">Transcription</keyword>
<dbReference type="CDD" id="cd01106">
    <property type="entry name" value="HTH_TipAL-Mta"/>
    <property type="match status" value="1"/>
</dbReference>
<dbReference type="AlphaFoldDB" id="A0A5D0XJ93"/>
<protein>
    <submittedName>
        <fullName evidence="6">MerR family transcriptional regulator</fullName>
    </submittedName>
</protein>
<dbReference type="Gene3D" id="1.10.490.50">
    <property type="entry name" value="Antibiotic binding domain of TipA-like multidrug resistance regulators"/>
    <property type="match status" value="1"/>
</dbReference>
<dbReference type="EMBL" id="VSLD01000010">
    <property type="protein sequence ID" value="TYC96644.1"/>
    <property type="molecule type" value="Genomic_DNA"/>
</dbReference>
<comment type="caution">
    <text evidence="6">The sequence shown here is derived from an EMBL/GenBank/DDBJ whole genome shotgun (WGS) entry which is preliminary data.</text>
</comment>
<evidence type="ECO:0000256" key="4">
    <source>
        <dbReference type="ARBA" id="ARBA00023163"/>
    </source>
</evidence>
<reference evidence="6 7" key="1">
    <citation type="submission" date="2019-08" db="EMBL/GenBank/DDBJ databases">
        <title>Genone of Arthrobacter echini P9.</title>
        <authorList>
            <person name="Bowman J.P."/>
        </authorList>
    </citation>
    <scope>NUCLEOTIDE SEQUENCE [LARGE SCALE GENOMIC DNA]</scope>
    <source>
        <strain evidence="6 7">P9</strain>
    </source>
</reference>
<dbReference type="PROSITE" id="PS50937">
    <property type="entry name" value="HTH_MERR_2"/>
    <property type="match status" value="1"/>
</dbReference>
<dbReference type="Proteomes" id="UP000323410">
    <property type="component" value="Unassembled WGS sequence"/>
</dbReference>
<evidence type="ECO:0000256" key="3">
    <source>
        <dbReference type="ARBA" id="ARBA00023159"/>
    </source>
</evidence>
<accession>A0A5D0XJ93</accession>
<dbReference type="InterPro" id="IPR047057">
    <property type="entry name" value="MerR_fam"/>
</dbReference>
<dbReference type="PANTHER" id="PTHR30204:SF90">
    <property type="entry name" value="HTH-TYPE TRANSCRIPTIONAL ACTIVATOR MTA"/>
    <property type="match status" value="1"/>
</dbReference>
<dbReference type="OrthoDB" id="9809391at2"/>
<evidence type="ECO:0000313" key="6">
    <source>
        <dbReference type="EMBL" id="TYC96644.1"/>
    </source>
</evidence>
<feature type="domain" description="HTH merR-type" evidence="5">
    <location>
        <begin position="1"/>
        <end position="71"/>
    </location>
</feature>
<dbReference type="InterPro" id="IPR000551">
    <property type="entry name" value="MerR-type_HTH_dom"/>
</dbReference>